<dbReference type="OMA" id="IWPEIRI"/>
<dbReference type="RefSeq" id="XP_003039527.1">
    <property type="nucleotide sequence ID" value="XM_003039481.1"/>
</dbReference>
<dbReference type="HOGENOM" id="CLU_1461017_0_0_1"/>
<dbReference type="GeneID" id="9667054"/>
<dbReference type="PANTHER" id="PTHR37012:SF6">
    <property type="entry name" value="BZIP TRANSCRIPTION FACTOR"/>
    <property type="match status" value="1"/>
</dbReference>
<sequence>SNPDKLSSAPETPKAVDLLFGGSSNLLANAVSEEAGPYALLPPEKFAISWLSYLFLRWLATPSPTSFSLMPEFYRPTASQLLVEHPICIDLILWPSMRSRLATNWKDYDLEAVFGLLGCTCRLRGVFNGKFITREADGEPQVDQSFLRLFTRKSAWGLLEKFWVEYPELVQDLD</sequence>
<dbReference type="KEGG" id="nhe:NECHADRAFT_17059"/>
<name>C7ZQ85_FUSV7</name>
<gene>
    <name evidence="1" type="ORF">NECHADRAFT_17059</name>
</gene>
<evidence type="ECO:0000313" key="2">
    <source>
        <dbReference type="Proteomes" id="UP000005206"/>
    </source>
</evidence>
<dbReference type="InterPro" id="IPR021833">
    <property type="entry name" value="DUF3425"/>
</dbReference>
<proteinExistence type="predicted"/>
<organism evidence="1 2">
    <name type="scientific">Fusarium vanettenii (strain ATCC MYA-4622 / CBS 123669 / FGSC 9596 / NRRL 45880 / 77-13-4)</name>
    <name type="common">Fusarium solani subsp. pisi</name>
    <dbReference type="NCBI Taxonomy" id="660122"/>
    <lineage>
        <taxon>Eukaryota</taxon>
        <taxon>Fungi</taxon>
        <taxon>Dikarya</taxon>
        <taxon>Ascomycota</taxon>
        <taxon>Pezizomycotina</taxon>
        <taxon>Sordariomycetes</taxon>
        <taxon>Hypocreomycetidae</taxon>
        <taxon>Hypocreales</taxon>
        <taxon>Nectriaceae</taxon>
        <taxon>Fusarium</taxon>
        <taxon>Fusarium solani species complex</taxon>
        <taxon>Fusarium vanettenii</taxon>
    </lineage>
</organism>
<dbReference type="OrthoDB" id="4161589at2759"/>
<evidence type="ECO:0000313" key="1">
    <source>
        <dbReference type="EMBL" id="EEU33814.1"/>
    </source>
</evidence>
<dbReference type="InParanoid" id="C7ZQ85"/>
<feature type="non-terminal residue" evidence="1">
    <location>
        <position position="1"/>
    </location>
</feature>
<dbReference type="PANTHER" id="PTHR37012">
    <property type="entry name" value="B-ZIP TRANSCRIPTION FACTOR (EUROFUNG)-RELATED"/>
    <property type="match status" value="1"/>
</dbReference>
<dbReference type="EMBL" id="GG698985">
    <property type="protein sequence ID" value="EEU33814.1"/>
    <property type="molecule type" value="Genomic_DNA"/>
</dbReference>
<dbReference type="AlphaFoldDB" id="C7ZQ85"/>
<dbReference type="VEuPathDB" id="FungiDB:NECHADRAFT_17059"/>
<feature type="non-terminal residue" evidence="1">
    <location>
        <position position="174"/>
    </location>
</feature>
<accession>C7ZQ85</accession>
<dbReference type="Proteomes" id="UP000005206">
    <property type="component" value="Unassembled WGS sequence"/>
</dbReference>
<dbReference type="eggNOG" id="ENOG502SMZA">
    <property type="taxonomic scope" value="Eukaryota"/>
</dbReference>
<dbReference type="Pfam" id="PF11905">
    <property type="entry name" value="DUF3425"/>
    <property type="match status" value="1"/>
</dbReference>
<keyword evidence="2" id="KW-1185">Reference proteome</keyword>
<reference evidence="1 2" key="1">
    <citation type="journal article" date="2009" name="PLoS Genet.">
        <title>The genome of Nectria haematococca: contribution of supernumerary chromosomes to gene expansion.</title>
        <authorList>
            <person name="Coleman J.J."/>
            <person name="Rounsley S.D."/>
            <person name="Rodriguez-Carres M."/>
            <person name="Kuo A."/>
            <person name="Wasmann C.C."/>
            <person name="Grimwood J."/>
            <person name="Schmutz J."/>
            <person name="Taga M."/>
            <person name="White G.J."/>
            <person name="Zhou S."/>
            <person name="Schwartz D.C."/>
            <person name="Freitag M."/>
            <person name="Ma L.J."/>
            <person name="Danchin E.G."/>
            <person name="Henrissat B."/>
            <person name="Coutinho P.M."/>
            <person name="Nelson D.R."/>
            <person name="Straney D."/>
            <person name="Napoli C.A."/>
            <person name="Barker B.M."/>
            <person name="Gribskov M."/>
            <person name="Rep M."/>
            <person name="Kroken S."/>
            <person name="Molnar I."/>
            <person name="Rensing C."/>
            <person name="Kennell J.C."/>
            <person name="Zamora J."/>
            <person name="Farman M.L."/>
            <person name="Selker E.U."/>
            <person name="Salamov A."/>
            <person name="Shapiro H."/>
            <person name="Pangilinan J."/>
            <person name="Lindquist E."/>
            <person name="Lamers C."/>
            <person name="Grigoriev I.V."/>
            <person name="Geiser D.M."/>
            <person name="Covert S.F."/>
            <person name="Temporini E."/>
            <person name="Vanetten H.D."/>
        </authorList>
    </citation>
    <scope>NUCLEOTIDE SEQUENCE [LARGE SCALE GENOMIC DNA]</scope>
    <source>
        <strain evidence="2">ATCC MYA-4622 / CBS 123669 / FGSC 9596 / NRRL 45880 / 77-13-4</strain>
    </source>
</reference>
<protein>
    <submittedName>
        <fullName evidence="1">Uncharacterized protein</fullName>
    </submittedName>
</protein>